<sequence>MEQSDFVNKNKNGDQESRFALLVAKQILPLGRRSGWLFVSLYLKQCAVALMVYRGSDAPTRRSELSVPVRLTRSGFVISAAGLGSGCRPAISTLWSDGPGPGAGVGTSLTFSGSYSKLAPALPFSVLPPNPPVLPRLLAQPSLAHAFVLPVVIESRVECTLNILWIFESDPFLMQDIVGFVSHGRFFVFASLHDSLHSAISLIPSLLLLGIEVLDIS</sequence>
<reference evidence="1" key="1">
    <citation type="submission" date="2019-12" db="EMBL/GenBank/DDBJ databases">
        <authorList>
            <person name="Scholes J."/>
        </authorList>
    </citation>
    <scope>NUCLEOTIDE SEQUENCE</scope>
</reference>
<gene>
    <name evidence="1" type="ORF">SHERM_17148</name>
</gene>
<evidence type="ECO:0000313" key="1">
    <source>
        <dbReference type="EMBL" id="CAA0817706.1"/>
    </source>
</evidence>
<proteinExistence type="predicted"/>
<accession>A0A9N7MZA3</accession>
<dbReference type="Proteomes" id="UP001153555">
    <property type="component" value="Unassembled WGS sequence"/>
</dbReference>
<evidence type="ECO:0000313" key="2">
    <source>
        <dbReference type="Proteomes" id="UP001153555"/>
    </source>
</evidence>
<dbReference type="EMBL" id="CACSLK010016540">
    <property type="protein sequence ID" value="CAA0817706.1"/>
    <property type="molecule type" value="Genomic_DNA"/>
</dbReference>
<dbReference type="AlphaFoldDB" id="A0A9N7MZA3"/>
<keyword evidence="2" id="KW-1185">Reference proteome</keyword>
<comment type="caution">
    <text evidence="1">The sequence shown here is derived from an EMBL/GenBank/DDBJ whole genome shotgun (WGS) entry which is preliminary data.</text>
</comment>
<name>A0A9N7MZA3_STRHE</name>
<organism evidence="1 2">
    <name type="scientific">Striga hermonthica</name>
    <name type="common">Purple witchweed</name>
    <name type="synonym">Buchnera hermonthica</name>
    <dbReference type="NCBI Taxonomy" id="68872"/>
    <lineage>
        <taxon>Eukaryota</taxon>
        <taxon>Viridiplantae</taxon>
        <taxon>Streptophyta</taxon>
        <taxon>Embryophyta</taxon>
        <taxon>Tracheophyta</taxon>
        <taxon>Spermatophyta</taxon>
        <taxon>Magnoliopsida</taxon>
        <taxon>eudicotyledons</taxon>
        <taxon>Gunneridae</taxon>
        <taxon>Pentapetalae</taxon>
        <taxon>asterids</taxon>
        <taxon>lamiids</taxon>
        <taxon>Lamiales</taxon>
        <taxon>Orobanchaceae</taxon>
        <taxon>Buchnereae</taxon>
        <taxon>Striga</taxon>
    </lineage>
</organism>
<dbReference type="OrthoDB" id="1433682at2759"/>
<protein>
    <submittedName>
        <fullName evidence="1">Uncharacterized mitochondrial protein AtMg00050</fullName>
    </submittedName>
</protein>